<dbReference type="EMBL" id="FSQW01000001">
    <property type="protein sequence ID" value="SIN67896.1"/>
    <property type="molecule type" value="Genomic_DNA"/>
</dbReference>
<evidence type="ECO:0000313" key="3">
    <source>
        <dbReference type="EMBL" id="SIN67896.1"/>
    </source>
</evidence>
<organism evidence="3 4">
    <name type="scientific">Parasphingorhabdus marina DSM 22363</name>
    <dbReference type="NCBI Taxonomy" id="1123272"/>
    <lineage>
        <taxon>Bacteria</taxon>
        <taxon>Pseudomonadati</taxon>
        <taxon>Pseudomonadota</taxon>
        <taxon>Alphaproteobacteria</taxon>
        <taxon>Sphingomonadales</taxon>
        <taxon>Sphingomonadaceae</taxon>
        <taxon>Parasphingorhabdus</taxon>
    </lineage>
</organism>
<dbReference type="PANTHER" id="PTHR43205">
    <property type="entry name" value="PROSTAGLANDIN REDUCTASE"/>
    <property type="match status" value="1"/>
</dbReference>
<evidence type="ECO:0000313" key="4">
    <source>
        <dbReference type="Proteomes" id="UP000185192"/>
    </source>
</evidence>
<dbReference type="AlphaFoldDB" id="A0A1N6DB40"/>
<protein>
    <recommendedName>
        <fullName evidence="2">Enoyl reductase (ER) domain-containing protein</fullName>
    </recommendedName>
</protein>
<dbReference type="InterPro" id="IPR013149">
    <property type="entry name" value="ADH-like_C"/>
</dbReference>
<feature type="domain" description="Enoyl reductase (ER)" evidence="2">
    <location>
        <begin position="19"/>
        <end position="329"/>
    </location>
</feature>
<dbReference type="STRING" id="1123272.SAMN02745824_1767"/>
<dbReference type="RefSeq" id="WP_204244756.1">
    <property type="nucleotide sequence ID" value="NZ_FSQW01000001.1"/>
</dbReference>
<accession>A0A1N6DB40</accession>
<dbReference type="SUPFAM" id="SSF50129">
    <property type="entry name" value="GroES-like"/>
    <property type="match status" value="1"/>
</dbReference>
<dbReference type="SUPFAM" id="SSF51735">
    <property type="entry name" value="NAD(P)-binding Rossmann-fold domains"/>
    <property type="match status" value="1"/>
</dbReference>
<dbReference type="PANTHER" id="PTHR43205:SF7">
    <property type="entry name" value="PROSTAGLANDIN REDUCTASE 1"/>
    <property type="match status" value="1"/>
</dbReference>
<dbReference type="Pfam" id="PF16884">
    <property type="entry name" value="ADH_N_2"/>
    <property type="match status" value="1"/>
</dbReference>
<dbReference type="Proteomes" id="UP000185192">
    <property type="component" value="Unassembled WGS sequence"/>
</dbReference>
<dbReference type="SMART" id="SM00829">
    <property type="entry name" value="PKS_ER"/>
    <property type="match status" value="1"/>
</dbReference>
<dbReference type="Gene3D" id="3.40.50.720">
    <property type="entry name" value="NAD(P)-binding Rossmann-like Domain"/>
    <property type="match status" value="1"/>
</dbReference>
<dbReference type="InterPro" id="IPR045010">
    <property type="entry name" value="MDR_fam"/>
</dbReference>
<evidence type="ECO:0000259" key="2">
    <source>
        <dbReference type="SMART" id="SM00829"/>
    </source>
</evidence>
<dbReference type="Pfam" id="PF00107">
    <property type="entry name" value="ADH_zinc_N"/>
    <property type="match status" value="1"/>
</dbReference>
<dbReference type="CDD" id="cd05288">
    <property type="entry name" value="PGDH"/>
    <property type="match status" value="1"/>
</dbReference>
<dbReference type="InterPro" id="IPR011032">
    <property type="entry name" value="GroES-like_sf"/>
</dbReference>
<dbReference type="GO" id="GO:0016628">
    <property type="term" value="F:oxidoreductase activity, acting on the CH-CH group of donors, NAD or NADP as acceptor"/>
    <property type="evidence" value="ECO:0007669"/>
    <property type="project" value="InterPro"/>
</dbReference>
<dbReference type="FunFam" id="3.40.50.720:FF:000121">
    <property type="entry name" value="Prostaglandin reductase 2"/>
    <property type="match status" value="1"/>
</dbReference>
<dbReference type="InterPro" id="IPR041694">
    <property type="entry name" value="ADH_N_2"/>
</dbReference>
<dbReference type="Gene3D" id="3.90.180.10">
    <property type="entry name" value="Medium-chain alcohol dehydrogenases, catalytic domain"/>
    <property type="match status" value="1"/>
</dbReference>
<dbReference type="InterPro" id="IPR020843">
    <property type="entry name" value="ER"/>
</dbReference>
<keyword evidence="4" id="KW-1185">Reference proteome</keyword>
<reference evidence="4" key="1">
    <citation type="submission" date="2016-11" db="EMBL/GenBank/DDBJ databases">
        <authorList>
            <person name="Varghese N."/>
            <person name="Submissions S."/>
        </authorList>
    </citation>
    <scope>NUCLEOTIDE SEQUENCE [LARGE SCALE GENOMIC DNA]</scope>
    <source>
        <strain evidence="4">DSM 22363</strain>
    </source>
</reference>
<proteinExistence type="predicted"/>
<gene>
    <name evidence="3" type="ORF">SAMN02745824_1767</name>
</gene>
<keyword evidence="1" id="KW-0560">Oxidoreductase</keyword>
<name>A0A1N6DB40_9SPHN</name>
<dbReference type="InterPro" id="IPR036291">
    <property type="entry name" value="NAD(P)-bd_dom_sf"/>
</dbReference>
<evidence type="ECO:0000256" key="1">
    <source>
        <dbReference type="ARBA" id="ARBA00023002"/>
    </source>
</evidence>
<sequence length="336" mass="35629">MTVSGKIILRREITASPVAADFELAEEVLADPAAGELLVRVIYLSLDPYVGSALRGRHMTPQPLPGDLIPGKGIGQIVASADPDFAVGDYVTGEMGWRDHVLVPAGDMRKVDKEMAPLSAQIGVAGMPGLTAWASMHHLADVRPGDQVLVSSAAGPVGGTVGQIARILGATRVVGIAGSEEKCALVTNSYGFDACINYRDADWKEQLASAMPEGISVYHDNVGGELLDTALQNLSDYGRVVLCGLASQYQADERPAGPNPAIFIVKRAKVMGLVVYDFLEEQPNVTRKIGQWIADGKLAYVEDRVEGLDQAPVLFEKLMAGQNIGKAIVAVGPETI</sequence>